<dbReference type="InterPro" id="IPR012337">
    <property type="entry name" value="RNaseH-like_sf"/>
</dbReference>
<dbReference type="NCBIfam" id="NF033516">
    <property type="entry name" value="transpos_IS3"/>
    <property type="match status" value="1"/>
</dbReference>
<dbReference type="PANTHER" id="PTHR46889:SF5">
    <property type="entry name" value="INTEGRASE PROTEIN"/>
    <property type="match status" value="1"/>
</dbReference>
<evidence type="ECO:0000313" key="3">
    <source>
        <dbReference type="EMBL" id="RNB74984.1"/>
    </source>
</evidence>
<dbReference type="PANTHER" id="PTHR46889">
    <property type="entry name" value="TRANSPOSASE INSF FOR INSERTION SEQUENCE IS3B-RELATED"/>
    <property type="match status" value="1"/>
</dbReference>
<dbReference type="GO" id="GO:0003676">
    <property type="term" value="F:nucleic acid binding"/>
    <property type="evidence" value="ECO:0007669"/>
    <property type="project" value="InterPro"/>
</dbReference>
<dbReference type="InterPro" id="IPR025948">
    <property type="entry name" value="HTH-like_dom"/>
</dbReference>
<reference evidence="3 4" key="1">
    <citation type="submission" date="2018-10" db="EMBL/GenBank/DDBJ databases">
        <title>Phylogenomics of Brevibacillus.</title>
        <authorList>
            <person name="Dunlap C."/>
        </authorList>
    </citation>
    <scope>NUCLEOTIDE SEQUENCE [LARGE SCALE GENOMIC DNA]</scope>
    <source>
        <strain evidence="3 4">JCM 15085</strain>
    </source>
</reference>
<evidence type="ECO:0000256" key="1">
    <source>
        <dbReference type="ARBA" id="ARBA00002286"/>
    </source>
</evidence>
<comment type="caution">
    <text evidence="3">The sequence shown here is derived from an EMBL/GenBank/DDBJ whole genome shotgun (WGS) entry which is preliminary data.</text>
</comment>
<dbReference type="Pfam" id="PF13276">
    <property type="entry name" value="HTH_21"/>
    <property type="match status" value="1"/>
</dbReference>
<evidence type="ECO:0000313" key="4">
    <source>
        <dbReference type="Proteomes" id="UP000281915"/>
    </source>
</evidence>
<dbReference type="InterPro" id="IPR048020">
    <property type="entry name" value="Transpos_IS3"/>
</dbReference>
<gene>
    <name evidence="3" type="ORF">EDM58_19460</name>
</gene>
<protein>
    <submittedName>
        <fullName evidence="3">IS3 family transposase</fullName>
    </submittedName>
</protein>
<feature type="domain" description="Integrase catalytic" evidence="2">
    <location>
        <begin position="131"/>
        <end position="298"/>
    </location>
</feature>
<evidence type="ECO:0000259" key="2">
    <source>
        <dbReference type="PROSITE" id="PS50994"/>
    </source>
</evidence>
<dbReference type="InterPro" id="IPR050900">
    <property type="entry name" value="Transposase_IS3/IS150/IS904"/>
</dbReference>
<dbReference type="RefSeq" id="WP_023555125.1">
    <property type="nucleotide sequence ID" value="NZ_JBCNED010000096.1"/>
</dbReference>
<accession>A0A3M8CGV7</accession>
<dbReference type="AlphaFoldDB" id="A0A3M8CGV7"/>
<dbReference type="Pfam" id="PF00665">
    <property type="entry name" value="rve"/>
    <property type="match status" value="1"/>
</dbReference>
<dbReference type="GO" id="GO:0015074">
    <property type="term" value="P:DNA integration"/>
    <property type="evidence" value="ECO:0007669"/>
    <property type="project" value="InterPro"/>
</dbReference>
<dbReference type="Pfam" id="PF13333">
    <property type="entry name" value="rve_2"/>
    <property type="match status" value="1"/>
</dbReference>
<sequence length="309" mass="36351">MEIADKWIQLGYTAKLVLRIVGILEATYYYRKNKASQKPRVYHGGRPIPGYSLSTDGQPVSDEQIKEWISELIADEESAYGYRKLTVCLRRDHQLIINKKKVYRLLKEEGLLQPQRKKNSHHPRRLANNREITAPNQLWEMDVKYGFIAGEHRFFFLMSLIDVYDRAIVDYHFGLSCEGKHASQILQRALWKRQQFDNENPPVIRTDNGPQFISHVFEEACQSFRTVHERIPPKTPNKNAHIESFHSVLEKECLQRNEFQSYQEAYETVTNYLLFYNQRRIHGSLYDLSPVEFGKAFTLQRITPFVVKV</sequence>
<dbReference type="InterPro" id="IPR001584">
    <property type="entry name" value="Integrase_cat-core"/>
</dbReference>
<comment type="function">
    <text evidence="1">Involved in the transposition of the insertion sequence.</text>
</comment>
<dbReference type="Proteomes" id="UP000281915">
    <property type="component" value="Unassembled WGS sequence"/>
</dbReference>
<dbReference type="EMBL" id="RHHT01000047">
    <property type="protein sequence ID" value="RNB74984.1"/>
    <property type="molecule type" value="Genomic_DNA"/>
</dbReference>
<name>A0A3M8CGV7_9BACL</name>
<organism evidence="3 4">
    <name type="scientific">Brevibacillus panacihumi</name>
    <dbReference type="NCBI Taxonomy" id="497735"/>
    <lineage>
        <taxon>Bacteria</taxon>
        <taxon>Bacillati</taxon>
        <taxon>Bacillota</taxon>
        <taxon>Bacilli</taxon>
        <taxon>Bacillales</taxon>
        <taxon>Paenibacillaceae</taxon>
        <taxon>Brevibacillus</taxon>
    </lineage>
</organism>
<dbReference type="PROSITE" id="PS50994">
    <property type="entry name" value="INTEGRASE"/>
    <property type="match status" value="1"/>
</dbReference>
<dbReference type="InterPro" id="IPR036397">
    <property type="entry name" value="RNaseH_sf"/>
</dbReference>
<proteinExistence type="predicted"/>
<dbReference type="SUPFAM" id="SSF53098">
    <property type="entry name" value="Ribonuclease H-like"/>
    <property type="match status" value="1"/>
</dbReference>
<dbReference type="Gene3D" id="3.30.420.10">
    <property type="entry name" value="Ribonuclease H-like superfamily/Ribonuclease H"/>
    <property type="match status" value="1"/>
</dbReference>